<comment type="caution">
    <text evidence="1">The sequence shown here is derived from an EMBL/GenBank/DDBJ whole genome shotgun (WGS) entry which is preliminary data.</text>
</comment>
<name>A0ABT4UF96_9BACT</name>
<proteinExistence type="predicted"/>
<sequence>MKEILIAAEEISQKMKEKGYEYFNVKHGISGSDLKTGIAAYLQNASINNTEPVFPIYAGSRVAASSPDKPYTWATFKIVADDQKGLRIDKMGISMYACYEGSLKQHIEFKIKSPNDIPSRLNAAKLIEDNQLPNSKKPEKVVEIQQPIKMKSRKI</sequence>
<evidence type="ECO:0000313" key="1">
    <source>
        <dbReference type="EMBL" id="MDA3613504.1"/>
    </source>
</evidence>
<protein>
    <submittedName>
        <fullName evidence="1">Uncharacterized protein</fullName>
    </submittedName>
</protein>
<accession>A0ABT4UF96</accession>
<gene>
    <name evidence="1" type="ORF">O3P16_01680</name>
</gene>
<keyword evidence="2" id="KW-1185">Reference proteome</keyword>
<dbReference type="RefSeq" id="WP_407029835.1">
    <property type="nucleotide sequence ID" value="NZ_JAQGEF010000002.1"/>
</dbReference>
<organism evidence="1 2">
    <name type="scientific">Polluticaenibacter yanchengensis</name>
    <dbReference type="NCBI Taxonomy" id="3014562"/>
    <lineage>
        <taxon>Bacteria</taxon>
        <taxon>Pseudomonadati</taxon>
        <taxon>Bacteroidota</taxon>
        <taxon>Chitinophagia</taxon>
        <taxon>Chitinophagales</taxon>
        <taxon>Chitinophagaceae</taxon>
        <taxon>Polluticaenibacter</taxon>
    </lineage>
</organism>
<dbReference type="Proteomes" id="UP001210231">
    <property type="component" value="Unassembled WGS sequence"/>
</dbReference>
<evidence type="ECO:0000313" key="2">
    <source>
        <dbReference type="Proteomes" id="UP001210231"/>
    </source>
</evidence>
<reference evidence="1 2" key="1">
    <citation type="submission" date="2022-12" db="EMBL/GenBank/DDBJ databases">
        <title>Chitinophagaceae gen. sp. nov., a new member of the family Chitinophagaceae, isolated from soil in a chemical factory.</title>
        <authorList>
            <person name="Ke Z."/>
        </authorList>
    </citation>
    <scope>NUCLEOTIDE SEQUENCE [LARGE SCALE GENOMIC DNA]</scope>
    <source>
        <strain evidence="1 2">LY-5</strain>
    </source>
</reference>
<dbReference type="EMBL" id="JAQGEF010000002">
    <property type="protein sequence ID" value="MDA3613504.1"/>
    <property type="molecule type" value="Genomic_DNA"/>
</dbReference>